<name>A0AA86V7E7_9FABA</name>
<dbReference type="Gramene" id="rna-AYBTSS11_LOCUS9035">
    <property type="protein sequence ID" value="CAJ1939266.1"/>
    <property type="gene ID" value="gene-AYBTSS11_LOCUS9035"/>
</dbReference>
<proteinExistence type="predicted"/>
<gene>
    <name evidence="1" type="ORF">AYBTSS11_LOCUS9035</name>
</gene>
<organism evidence="1 2">
    <name type="scientific">Sphenostylis stenocarpa</name>
    <dbReference type="NCBI Taxonomy" id="92480"/>
    <lineage>
        <taxon>Eukaryota</taxon>
        <taxon>Viridiplantae</taxon>
        <taxon>Streptophyta</taxon>
        <taxon>Embryophyta</taxon>
        <taxon>Tracheophyta</taxon>
        <taxon>Spermatophyta</taxon>
        <taxon>Magnoliopsida</taxon>
        <taxon>eudicotyledons</taxon>
        <taxon>Gunneridae</taxon>
        <taxon>Pentapetalae</taxon>
        <taxon>rosids</taxon>
        <taxon>fabids</taxon>
        <taxon>Fabales</taxon>
        <taxon>Fabaceae</taxon>
        <taxon>Papilionoideae</taxon>
        <taxon>50 kb inversion clade</taxon>
        <taxon>NPAAA clade</taxon>
        <taxon>indigoferoid/millettioid clade</taxon>
        <taxon>Phaseoleae</taxon>
        <taxon>Sphenostylis</taxon>
    </lineage>
</organism>
<protein>
    <submittedName>
        <fullName evidence="1">Uncharacterized protein</fullName>
    </submittedName>
</protein>
<keyword evidence="2" id="KW-1185">Reference proteome</keyword>
<dbReference type="Proteomes" id="UP001189624">
    <property type="component" value="Chromosome 3"/>
</dbReference>
<feature type="non-terminal residue" evidence="1">
    <location>
        <position position="1"/>
    </location>
</feature>
<evidence type="ECO:0000313" key="1">
    <source>
        <dbReference type="EMBL" id="CAJ1939266.1"/>
    </source>
</evidence>
<evidence type="ECO:0000313" key="2">
    <source>
        <dbReference type="Proteomes" id="UP001189624"/>
    </source>
</evidence>
<reference evidence="1" key="1">
    <citation type="submission" date="2023-10" db="EMBL/GenBank/DDBJ databases">
        <authorList>
            <person name="Domelevo Entfellner J.-B."/>
        </authorList>
    </citation>
    <scope>NUCLEOTIDE SEQUENCE</scope>
</reference>
<accession>A0AA86V7E7</accession>
<dbReference type="AlphaFoldDB" id="A0AA86V7E7"/>
<dbReference type="EMBL" id="OY731400">
    <property type="protein sequence ID" value="CAJ1939266.1"/>
    <property type="molecule type" value="Genomic_DNA"/>
</dbReference>
<feature type="non-terminal residue" evidence="1">
    <location>
        <position position="59"/>
    </location>
</feature>
<sequence>EVRHGYKAFELLPLEFLYITKWDHSSQDDSNTDIMVKSEAPKYMKILTLKVGLDKIGNE</sequence>